<dbReference type="EMBL" id="CP060436">
    <property type="protein sequence ID" value="QPM89314.1"/>
    <property type="molecule type" value="Genomic_DNA"/>
</dbReference>
<name>A0A418SF18_9RHOB</name>
<dbReference type="RefSeq" id="WP_231388587.1">
    <property type="nucleotide sequence ID" value="NZ_CP060436.1"/>
</dbReference>
<gene>
    <name evidence="1" type="ORF">PSAL_005290</name>
</gene>
<dbReference type="InterPro" id="IPR007498">
    <property type="entry name" value="PqiA-like"/>
</dbReference>
<organism evidence="1 2">
    <name type="scientific">Pseudooceanicola algae</name>
    <dbReference type="NCBI Taxonomy" id="1537215"/>
    <lineage>
        <taxon>Bacteria</taxon>
        <taxon>Pseudomonadati</taxon>
        <taxon>Pseudomonadota</taxon>
        <taxon>Alphaproteobacteria</taxon>
        <taxon>Rhodobacterales</taxon>
        <taxon>Paracoccaceae</taxon>
        <taxon>Pseudooceanicola</taxon>
    </lineage>
</organism>
<dbReference type="Proteomes" id="UP000283786">
    <property type="component" value="Chromosome"/>
</dbReference>
<evidence type="ECO:0000313" key="2">
    <source>
        <dbReference type="Proteomes" id="UP000283786"/>
    </source>
</evidence>
<keyword evidence="2" id="KW-1185">Reference proteome</keyword>
<dbReference type="AlphaFoldDB" id="A0A418SF18"/>
<accession>A0A418SF18</accession>
<dbReference type="Pfam" id="PF04403">
    <property type="entry name" value="PqiA"/>
    <property type="match status" value="1"/>
</dbReference>
<protein>
    <submittedName>
        <fullName evidence="1">Uncharacterized protein</fullName>
    </submittedName>
</protein>
<sequence>MAAPSGPARLIFLANLLLLLIYPISWFAPLARAGVLPIFGLAEISIISSLAAIWGSDPFLALLVAFLAMMAPLAKTLGLTLVLLGRANRRWLPWIRALGRLAMADIFLIALYISLVKGLGYGHVETAWGLWLFTGCTLASLALSALTKRSFGATLGAMPRDSS</sequence>
<reference evidence="1 2" key="1">
    <citation type="submission" date="2020-08" db="EMBL/GenBank/DDBJ databases">
        <title>Genome sequence of Rhodobacteraceae bacterium Lw-13e.</title>
        <authorList>
            <person name="Poehlein A."/>
            <person name="Wolter L."/>
            <person name="Daniel R."/>
            <person name="Brinkhoff T."/>
        </authorList>
    </citation>
    <scope>NUCLEOTIDE SEQUENCE [LARGE SCALE GENOMIC DNA]</scope>
    <source>
        <strain evidence="1 2">Lw-13e</strain>
    </source>
</reference>
<proteinExistence type="predicted"/>
<evidence type="ECO:0000313" key="1">
    <source>
        <dbReference type="EMBL" id="QPM89314.1"/>
    </source>
</evidence>
<dbReference type="KEGG" id="palw:PSAL_005290"/>